<evidence type="ECO:0008006" key="4">
    <source>
        <dbReference type="Google" id="ProtNLM"/>
    </source>
</evidence>
<evidence type="ECO:0000313" key="2">
    <source>
        <dbReference type="EMBL" id="CAB4219757.1"/>
    </source>
</evidence>
<evidence type="ECO:0000313" key="3">
    <source>
        <dbReference type="EMBL" id="CAB5229847.1"/>
    </source>
</evidence>
<organism evidence="3">
    <name type="scientific">uncultured Caudovirales phage</name>
    <dbReference type="NCBI Taxonomy" id="2100421"/>
    <lineage>
        <taxon>Viruses</taxon>
        <taxon>Duplodnaviria</taxon>
        <taxon>Heunggongvirae</taxon>
        <taxon>Uroviricota</taxon>
        <taxon>Caudoviricetes</taxon>
        <taxon>Peduoviridae</taxon>
        <taxon>Maltschvirus</taxon>
        <taxon>Maltschvirus maltsch</taxon>
    </lineage>
</organism>
<accession>A0A6J7XPE0</accession>
<dbReference type="EMBL" id="LR797072">
    <property type="protein sequence ID" value="CAB4184593.1"/>
    <property type="molecule type" value="Genomic_DNA"/>
</dbReference>
<proteinExistence type="predicted"/>
<dbReference type="EMBL" id="LR798404">
    <property type="protein sequence ID" value="CAB5229847.1"/>
    <property type="molecule type" value="Genomic_DNA"/>
</dbReference>
<dbReference type="EMBL" id="LR797484">
    <property type="protein sequence ID" value="CAB4219757.1"/>
    <property type="molecule type" value="Genomic_DNA"/>
</dbReference>
<protein>
    <recommendedName>
        <fullName evidence="4">VRR-NUC domain-containing protein</fullName>
    </recommendedName>
</protein>
<sequence length="125" mass="14338">MMRDRAAPHINFEDLQGLLGNILPSNIDMVLERKGHVLIGEWKRPKEKLSKGQEILLKSLARKPKFTVIIVTGDTDSHMSIDRYWKIHQDGTPKLIGYGLDSFKDFIVDWYLVADTFEEGHAVTM</sequence>
<gene>
    <name evidence="1" type="ORF">UFOVP1113_19</name>
    <name evidence="3" type="ORF">UFOVP1563_35</name>
    <name evidence="2" type="ORF">UFOVP1627_17</name>
</gene>
<evidence type="ECO:0000313" key="1">
    <source>
        <dbReference type="EMBL" id="CAB4184593.1"/>
    </source>
</evidence>
<reference evidence="3" key="1">
    <citation type="submission" date="2020-05" db="EMBL/GenBank/DDBJ databases">
        <authorList>
            <person name="Chiriac C."/>
            <person name="Salcher M."/>
            <person name="Ghai R."/>
            <person name="Kavagutti S V."/>
        </authorList>
    </citation>
    <scope>NUCLEOTIDE SEQUENCE</scope>
</reference>
<name>A0A6J7XPE0_9CAUD</name>